<evidence type="ECO:0000313" key="2">
    <source>
        <dbReference type="Proteomes" id="UP000031449"/>
    </source>
</evidence>
<dbReference type="AlphaFoldDB" id="A0A0B5AZN2"/>
<evidence type="ECO:0000313" key="1">
    <source>
        <dbReference type="EMBL" id="AJD93384.1"/>
    </source>
</evidence>
<name>A0A0B5AZN2_9BACL</name>
<keyword evidence="2" id="KW-1185">Reference proteome</keyword>
<dbReference type="HOGENOM" id="CLU_1347417_0_0_9"/>
<accession>A0A0B5AZN2</accession>
<geneLocation type="plasmid" evidence="2"/>
<organism evidence="1 2">
    <name type="scientific">Jeotgalibacillus malaysiensis</name>
    <dbReference type="NCBI Taxonomy" id="1508404"/>
    <lineage>
        <taxon>Bacteria</taxon>
        <taxon>Bacillati</taxon>
        <taxon>Bacillota</taxon>
        <taxon>Bacilli</taxon>
        <taxon>Bacillales</taxon>
        <taxon>Caryophanaceae</taxon>
        <taxon>Jeotgalibacillus</taxon>
    </lineage>
</organism>
<keyword evidence="1" id="KW-0614">Plasmid</keyword>
<dbReference type="EMBL" id="CP009417">
    <property type="protein sequence ID" value="AJD93384.1"/>
    <property type="molecule type" value="Genomic_DNA"/>
</dbReference>
<dbReference type="Proteomes" id="UP000031449">
    <property type="component" value="Plasmid unnamed"/>
</dbReference>
<dbReference type="BioCyc" id="JESP1508404:G14D9-13350-MONOMER"/>
<proteinExistence type="predicted"/>
<gene>
    <name evidence="1" type="ORF">JMA_40660</name>
</gene>
<sequence length="203" mass="24120">MNEVGYEEFEDFEEYIDCLLDNISYFDIEKMIDNILLSPKYYDVEVTPYQVMTVLELQYGVHLNDIDIHDLEYMVRETDYLVKRARENLLFNDGENCTICGNSKTTASHVDDWKYQRTCHACGLDCSFCEIRGDYRAELEGFSWFIPFGKFSDIDYMTKVKRHQIDVIRLYRSILSGKESQTDETTKKLKELQQHFYSENHLQ</sequence>
<reference evidence="1 2" key="1">
    <citation type="submission" date="2014-08" db="EMBL/GenBank/DDBJ databases">
        <title>Complete genome of a marine bacteria Jeotgalibacillus malaysiensis.</title>
        <authorList>
            <person name="Yaakop A.S."/>
            <person name="Chan K.-G."/>
            <person name="Goh K.M."/>
        </authorList>
    </citation>
    <scope>NUCLEOTIDE SEQUENCE [LARGE SCALE GENOMIC DNA]</scope>
    <source>
        <strain evidence="1 2">D5</strain>
        <plasmid evidence="2">Plasmid</plasmid>
    </source>
</reference>
<protein>
    <submittedName>
        <fullName evidence="1">Uncharacterized protein</fullName>
    </submittedName>
</protein>
<dbReference type="KEGG" id="jeo:JMA_40660"/>